<name>A0ABX2IU22_9RHOB</name>
<keyword evidence="3" id="KW-1185">Reference proteome</keyword>
<keyword evidence="1" id="KW-1133">Transmembrane helix</keyword>
<evidence type="ECO:0000313" key="2">
    <source>
        <dbReference type="EMBL" id="NSX55511.1"/>
    </source>
</evidence>
<reference evidence="2 3" key="1">
    <citation type="submission" date="2020-06" db="EMBL/GenBank/DDBJ databases">
        <title>Sulfitobacter algicola sp. nov., isolated from green algae.</title>
        <authorList>
            <person name="Wang C."/>
        </authorList>
    </citation>
    <scope>NUCLEOTIDE SEQUENCE [LARGE SCALE GENOMIC DNA]</scope>
    <source>
        <strain evidence="2 3">1151</strain>
    </source>
</reference>
<comment type="caution">
    <text evidence="2">The sequence shown here is derived from an EMBL/GenBank/DDBJ whole genome shotgun (WGS) entry which is preliminary data.</text>
</comment>
<organism evidence="2 3">
    <name type="scientific">Parasulfitobacter algicola</name>
    <dbReference type="NCBI Taxonomy" id="2614809"/>
    <lineage>
        <taxon>Bacteria</taxon>
        <taxon>Pseudomonadati</taxon>
        <taxon>Pseudomonadota</taxon>
        <taxon>Alphaproteobacteria</taxon>
        <taxon>Rhodobacterales</taxon>
        <taxon>Roseobacteraceae</taxon>
        <taxon>Parasulfitobacter</taxon>
    </lineage>
</organism>
<gene>
    <name evidence="2" type="ORF">HRQ87_11915</name>
</gene>
<evidence type="ECO:0000256" key="1">
    <source>
        <dbReference type="SAM" id="Phobius"/>
    </source>
</evidence>
<proteinExistence type="predicted"/>
<dbReference type="Proteomes" id="UP000777935">
    <property type="component" value="Unassembled WGS sequence"/>
</dbReference>
<feature type="transmembrane region" description="Helical" evidence="1">
    <location>
        <begin position="35"/>
        <end position="56"/>
    </location>
</feature>
<evidence type="ECO:0000313" key="3">
    <source>
        <dbReference type="Proteomes" id="UP000777935"/>
    </source>
</evidence>
<dbReference type="EMBL" id="JABUFE010000006">
    <property type="protein sequence ID" value="NSX55511.1"/>
    <property type="molecule type" value="Genomic_DNA"/>
</dbReference>
<keyword evidence="1" id="KW-0812">Transmembrane</keyword>
<protein>
    <submittedName>
        <fullName evidence="2">Uncharacterized protein</fullName>
    </submittedName>
</protein>
<accession>A0ABX2IU22</accession>
<sequence>MKSADRIHREIIEIDQIEKIEEVSADDSRSVTGSFGWGLAGAFVAGPLSALAAGFIGGKRNDVTFICTLKYDRSFVGVINARDLSAPFLLAKKDA</sequence>
<keyword evidence="1" id="KW-0472">Membrane</keyword>
<dbReference type="RefSeq" id="WP_174138577.1">
    <property type="nucleotide sequence ID" value="NZ_JABUFE010000006.1"/>
</dbReference>